<proteinExistence type="predicted"/>
<dbReference type="GO" id="GO:0051996">
    <property type="term" value="F:squalene synthase [NAD(P)H] activity"/>
    <property type="evidence" value="ECO:0007669"/>
    <property type="project" value="UniProtKB-EC"/>
</dbReference>
<feature type="compositionally biased region" description="Polar residues" evidence="1">
    <location>
        <begin position="1"/>
        <end position="15"/>
    </location>
</feature>
<dbReference type="SUPFAM" id="SSF48576">
    <property type="entry name" value="Terpenoid synthases"/>
    <property type="match status" value="1"/>
</dbReference>
<dbReference type="SFLD" id="SFLDS00005">
    <property type="entry name" value="Isoprenoid_Synthase_Type_I"/>
    <property type="match status" value="1"/>
</dbReference>
<dbReference type="NCBIfam" id="TIGR03464">
    <property type="entry name" value="HpnC"/>
    <property type="match status" value="1"/>
</dbReference>
<organism evidence="2 3">
    <name type="scientific">Streptomyces calidiresistens</name>
    <dbReference type="NCBI Taxonomy" id="1485586"/>
    <lineage>
        <taxon>Bacteria</taxon>
        <taxon>Bacillati</taxon>
        <taxon>Actinomycetota</taxon>
        <taxon>Actinomycetes</taxon>
        <taxon>Kitasatosporales</taxon>
        <taxon>Streptomycetaceae</taxon>
        <taxon>Streptomyces</taxon>
    </lineage>
</organism>
<dbReference type="EC" id="2.5.1.21" evidence="2"/>
<dbReference type="EMBL" id="VKHS01000153">
    <property type="protein sequence ID" value="MBB0229675.1"/>
    <property type="molecule type" value="Genomic_DNA"/>
</dbReference>
<feature type="region of interest" description="Disordered" evidence="1">
    <location>
        <begin position="1"/>
        <end position="30"/>
    </location>
</feature>
<feature type="region of interest" description="Disordered" evidence="1">
    <location>
        <begin position="332"/>
        <end position="356"/>
    </location>
</feature>
<dbReference type="InterPro" id="IPR008949">
    <property type="entry name" value="Isoprenoid_synthase_dom_sf"/>
</dbReference>
<accession>A0A7W3T2D3</accession>
<gene>
    <name evidence="2" type="primary">hpnC</name>
    <name evidence="2" type="ORF">FOE67_09140</name>
</gene>
<dbReference type="AlphaFoldDB" id="A0A7W3T2D3"/>
<dbReference type="InterPro" id="IPR044843">
    <property type="entry name" value="Trans_IPPS_bact-type"/>
</dbReference>
<name>A0A7W3T2D3_9ACTN</name>
<dbReference type="GO" id="GO:0004311">
    <property type="term" value="F:geranylgeranyl diphosphate synthase activity"/>
    <property type="evidence" value="ECO:0007669"/>
    <property type="project" value="InterPro"/>
</dbReference>
<dbReference type="InterPro" id="IPR002060">
    <property type="entry name" value="Squ/phyt_synthse"/>
</dbReference>
<dbReference type="RefSeq" id="WP_182662397.1">
    <property type="nucleotide sequence ID" value="NZ_VKHS01000153.1"/>
</dbReference>
<dbReference type="Gene3D" id="1.10.600.10">
    <property type="entry name" value="Farnesyl Diphosphate Synthase"/>
    <property type="match status" value="1"/>
</dbReference>
<feature type="non-terminal residue" evidence="2">
    <location>
        <position position="356"/>
    </location>
</feature>
<sequence>MNSSTTAGTNGTAHPTDTAHRAPAPDPTGATLRKAARENFPVAPGFLPPAWRHGLMALYGYARLVDDIGDGDLAPGGTDAALLLGTDPGGAREPGDGRNDASGGAMPPAERLVLLDALEADLDRALAGRAPRHPLLAELGPVAREHRLPEESLRALIEANRLDQRVHRYADRAQLLRYCELSADPVGRLVLAVTGTTTPERVRWSDAVCTALQIIEHLQDVAEDRARGRIYLPAEDMRRFRVDPDDLLAPTAGPSLRALIAAEAEWARGLLAEGVHLVRDTDGRLRLLLAGFVGGGWAALRALSAARWDVLAGAPRASGPRVLTSCAAVLRAASRPPGGPPGGPAGPTAADRSPGP</sequence>
<protein>
    <submittedName>
        <fullName evidence="2">Squalene synthase HpnC</fullName>
        <ecNumber evidence="2">2.5.1.21</ecNumber>
    </submittedName>
</protein>
<evidence type="ECO:0000313" key="2">
    <source>
        <dbReference type="EMBL" id="MBB0229675.1"/>
    </source>
</evidence>
<keyword evidence="2" id="KW-0808">Transferase</keyword>
<comment type="caution">
    <text evidence="2">The sequence shown here is derived from an EMBL/GenBank/DDBJ whole genome shotgun (WGS) entry which is preliminary data.</text>
</comment>
<evidence type="ECO:0000256" key="1">
    <source>
        <dbReference type="SAM" id="MobiDB-lite"/>
    </source>
</evidence>
<evidence type="ECO:0000313" key="3">
    <source>
        <dbReference type="Proteomes" id="UP000530234"/>
    </source>
</evidence>
<feature type="region of interest" description="Disordered" evidence="1">
    <location>
        <begin position="79"/>
        <end position="106"/>
    </location>
</feature>
<dbReference type="SFLD" id="SFLDG01212">
    <property type="entry name" value="Phytoene_synthase_like"/>
    <property type="match status" value="1"/>
</dbReference>
<dbReference type="Proteomes" id="UP000530234">
    <property type="component" value="Unassembled WGS sequence"/>
</dbReference>
<dbReference type="Pfam" id="PF00494">
    <property type="entry name" value="SQS_PSY"/>
    <property type="match status" value="1"/>
</dbReference>
<reference evidence="3" key="1">
    <citation type="submission" date="2019-10" db="EMBL/GenBank/DDBJ databases">
        <title>Streptomyces sp. nov., a novel actinobacterium isolated from alkaline environment.</title>
        <authorList>
            <person name="Golinska P."/>
        </authorList>
    </citation>
    <scope>NUCLEOTIDE SEQUENCE [LARGE SCALE GENOMIC DNA]</scope>
    <source>
        <strain evidence="3">DSM 42108</strain>
    </source>
</reference>
<dbReference type="PANTHER" id="PTHR31480">
    <property type="entry name" value="BIFUNCTIONAL LYCOPENE CYCLASE/PHYTOENE SYNTHASE"/>
    <property type="match status" value="1"/>
</dbReference>
<dbReference type="InterPro" id="IPR017827">
    <property type="entry name" value="HSQ_synthase_HpnC"/>
</dbReference>
<dbReference type="SFLD" id="SFLDG01018">
    <property type="entry name" value="Squalene/Phytoene_Synthase_Lik"/>
    <property type="match status" value="1"/>
</dbReference>
<keyword evidence="3" id="KW-1185">Reference proteome</keyword>